<dbReference type="InterPro" id="IPR006139">
    <property type="entry name" value="D-isomer_2_OHA_DH_cat_dom"/>
</dbReference>
<evidence type="ECO:0000256" key="1">
    <source>
        <dbReference type="ARBA" id="ARBA00023002"/>
    </source>
</evidence>
<proteinExistence type="inferred from homology"/>
<dbReference type="InterPro" id="IPR050223">
    <property type="entry name" value="D-isomer_2-hydroxyacid_DH"/>
</dbReference>
<dbReference type="InterPro" id="IPR006140">
    <property type="entry name" value="D-isomer_DH_NAD-bd"/>
</dbReference>
<evidence type="ECO:0000256" key="2">
    <source>
        <dbReference type="RuleBase" id="RU003719"/>
    </source>
</evidence>
<evidence type="ECO:0000259" key="4">
    <source>
        <dbReference type="Pfam" id="PF02826"/>
    </source>
</evidence>
<dbReference type="InterPro" id="IPR029752">
    <property type="entry name" value="D-isomer_DH_CS1"/>
</dbReference>
<dbReference type="PROSITE" id="PS00671">
    <property type="entry name" value="D_2_HYDROXYACID_DH_3"/>
    <property type="match status" value="1"/>
</dbReference>
<dbReference type="SUPFAM" id="SSF52283">
    <property type="entry name" value="Formate/glycerate dehydrogenase catalytic domain-like"/>
    <property type="match status" value="1"/>
</dbReference>
<protein>
    <submittedName>
        <fullName evidence="5">Glyoxylate reductase</fullName>
    </submittedName>
</protein>
<dbReference type="Proteomes" id="UP001174909">
    <property type="component" value="Unassembled WGS sequence"/>
</dbReference>
<feature type="domain" description="D-isomer specific 2-hydroxyacid dehydrogenase catalytic" evidence="3">
    <location>
        <begin position="2"/>
        <end position="267"/>
    </location>
</feature>
<keyword evidence="1 2" id="KW-0560">Oxidoreductase</keyword>
<evidence type="ECO:0000313" key="5">
    <source>
        <dbReference type="EMBL" id="CAI8008501.1"/>
    </source>
</evidence>
<dbReference type="GO" id="GO:0051287">
    <property type="term" value="F:NAD binding"/>
    <property type="evidence" value="ECO:0007669"/>
    <property type="project" value="InterPro"/>
</dbReference>
<dbReference type="InterPro" id="IPR036291">
    <property type="entry name" value="NAD(P)-bd_dom_sf"/>
</dbReference>
<dbReference type="Pfam" id="PF00389">
    <property type="entry name" value="2-Hacid_dh"/>
    <property type="match status" value="1"/>
</dbReference>
<dbReference type="AlphaFoldDB" id="A0AA35W909"/>
<evidence type="ECO:0000313" key="6">
    <source>
        <dbReference type="Proteomes" id="UP001174909"/>
    </source>
</evidence>
<accession>A0AA35W909</accession>
<comment type="caution">
    <text evidence="5">The sequence shown here is derived from an EMBL/GenBank/DDBJ whole genome shotgun (WGS) entry which is preliminary data.</text>
</comment>
<dbReference type="InterPro" id="IPR029753">
    <property type="entry name" value="D-isomer_DH_CS"/>
</dbReference>
<dbReference type="SUPFAM" id="SSF51735">
    <property type="entry name" value="NAD(P)-binding Rossmann-fold domains"/>
    <property type="match status" value="1"/>
</dbReference>
<dbReference type="GO" id="GO:0016618">
    <property type="term" value="F:hydroxypyruvate reductase [NAD(P)H] activity"/>
    <property type="evidence" value="ECO:0007669"/>
    <property type="project" value="TreeGrafter"/>
</dbReference>
<dbReference type="FunFam" id="3.40.50.720:FF:000462">
    <property type="entry name" value="Glyoxylate reductase (NADP+)"/>
    <property type="match status" value="1"/>
</dbReference>
<dbReference type="Gene3D" id="3.40.50.720">
    <property type="entry name" value="NAD(P)-binding Rossmann-like Domain"/>
    <property type="match status" value="2"/>
</dbReference>
<organism evidence="5 6">
    <name type="scientific">Geodia barretti</name>
    <name type="common">Barrett's horny sponge</name>
    <dbReference type="NCBI Taxonomy" id="519541"/>
    <lineage>
        <taxon>Eukaryota</taxon>
        <taxon>Metazoa</taxon>
        <taxon>Porifera</taxon>
        <taxon>Demospongiae</taxon>
        <taxon>Heteroscleromorpha</taxon>
        <taxon>Tetractinellida</taxon>
        <taxon>Astrophorina</taxon>
        <taxon>Geodiidae</taxon>
        <taxon>Geodia</taxon>
    </lineage>
</organism>
<gene>
    <name evidence="5" type="ORF">GBAR_LOCUS5814</name>
</gene>
<dbReference type="EMBL" id="CASHTH010000856">
    <property type="protein sequence ID" value="CAI8008501.1"/>
    <property type="molecule type" value="Genomic_DNA"/>
</dbReference>
<dbReference type="GO" id="GO:0005829">
    <property type="term" value="C:cytosol"/>
    <property type="evidence" value="ECO:0007669"/>
    <property type="project" value="TreeGrafter"/>
</dbReference>
<comment type="similarity">
    <text evidence="2">Belongs to the D-isomer specific 2-hydroxyacid dehydrogenase family.</text>
</comment>
<sequence length="273" mass="29638">MDRVDGPLLDAAPRLKVISQLAVGLDNVDVAEATRRGIPVGYTPGVLAKATADVAFALLMSAARRISESERWVRDGQWTLAFHPLRWLGVDVHEKTLGIIGMGQIGLEMARRGRGFDMNIIYHSRSRRPDLEAEYGLVYVDLPTLLAESDFVSLHMPLTPETRHYIGEAELRQMKPTAILVNAARGPVVDSRALYTALKEGWIYAAGLDVTDPEPIPAADPLLTLENVVIAPHVGSASLASRGAMCMLAARNLIAGLEGNPLVRCANPEVYKA</sequence>
<evidence type="ECO:0000259" key="3">
    <source>
        <dbReference type="Pfam" id="PF00389"/>
    </source>
</evidence>
<name>A0AA35W909_GEOBA</name>
<dbReference type="CDD" id="cd05301">
    <property type="entry name" value="GDH"/>
    <property type="match status" value="1"/>
</dbReference>
<reference evidence="5" key="1">
    <citation type="submission" date="2023-03" db="EMBL/GenBank/DDBJ databases">
        <authorList>
            <person name="Steffen K."/>
            <person name="Cardenas P."/>
        </authorList>
    </citation>
    <scope>NUCLEOTIDE SEQUENCE</scope>
</reference>
<dbReference type="PANTHER" id="PTHR10996:SF283">
    <property type="entry name" value="GLYOXYLATE_HYDROXYPYRUVATE REDUCTASE B"/>
    <property type="match status" value="1"/>
</dbReference>
<dbReference type="Pfam" id="PF02826">
    <property type="entry name" value="2-Hacid_dh_C"/>
    <property type="match status" value="1"/>
</dbReference>
<dbReference type="PANTHER" id="PTHR10996">
    <property type="entry name" value="2-HYDROXYACID DEHYDROGENASE-RELATED"/>
    <property type="match status" value="1"/>
</dbReference>
<keyword evidence="6" id="KW-1185">Reference proteome</keyword>
<feature type="domain" description="D-isomer specific 2-hydroxyacid dehydrogenase NAD-binding" evidence="4">
    <location>
        <begin position="56"/>
        <end position="235"/>
    </location>
</feature>
<dbReference type="GO" id="GO:0030267">
    <property type="term" value="F:glyoxylate reductase (NADPH) activity"/>
    <property type="evidence" value="ECO:0007669"/>
    <property type="project" value="TreeGrafter"/>
</dbReference>
<dbReference type="PROSITE" id="PS00065">
    <property type="entry name" value="D_2_HYDROXYACID_DH_1"/>
    <property type="match status" value="1"/>
</dbReference>